<evidence type="ECO:0000256" key="3">
    <source>
        <dbReference type="ARBA" id="ARBA00016996"/>
    </source>
</evidence>
<dbReference type="PANTHER" id="PTHR13952">
    <property type="entry name" value="U1 SMALL NUCLEAR RIBONUCLEOPROTEIN 70 KD"/>
    <property type="match status" value="1"/>
</dbReference>
<protein>
    <recommendedName>
        <fullName evidence="3">U1 small nuclear ribonucleoprotein 70 kDa</fullName>
    </recommendedName>
</protein>
<dbReference type="AlphaFoldDB" id="A0AAF0X4Z0"/>
<sequence>MGDYNDSFMRNGANVQGRVKNQNQNRADVLEAKALASGHPTGLTNNLLRLFEPRPPLEYKPPLQKNKCPPYTGMAQYVKDFAEPSQPDYAKPLEKSETPAQRRARVHQIRLVAGAKKAAEELEKYDPSNDPNVSGDPYKTLFVARLNYETTESRIKREFEAYGPIKQVGIVKVSEKRLNFAFWFGKRMVSDVQFFDVRLVADKETNKPRGYAFVEYRHTRDMKAAYKQADGRKLDNRRVLVDVERGRTVPNWRPRRLGGGLGTTRVGGEDVNQMYSARAQHRSAGPPRSEEPRVRDDRKRDREKSRERGKDRVREHDRHRERDHRDDRHHRDRGRTRERDIGRDRTRDRDRGREREDRDRGRDRYREERDRGRDNELTEDRGLSHDKNYDHDRVEVLSVDLQRGGW</sequence>
<dbReference type="GO" id="GO:0003729">
    <property type="term" value="F:mRNA binding"/>
    <property type="evidence" value="ECO:0007669"/>
    <property type="project" value="TreeGrafter"/>
</dbReference>
<evidence type="ECO:0000256" key="4">
    <source>
        <dbReference type="ARBA" id="ARBA00022884"/>
    </source>
</evidence>
<accession>A0AAF0X4Z0</accession>
<dbReference type="InterPro" id="IPR022023">
    <property type="entry name" value="U1snRNP70_N"/>
</dbReference>
<dbReference type="GO" id="GO:0016607">
    <property type="term" value="C:nuclear speck"/>
    <property type="evidence" value="ECO:0007669"/>
    <property type="project" value="UniProtKB-SubCell"/>
</dbReference>
<evidence type="ECO:0000313" key="11">
    <source>
        <dbReference type="Proteomes" id="UP000077755"/>
    </source>
</evidence>
<dbReference type="SUPFAM" id="SSF54928">
    <property type="entry name" value="RNA-binding domain, RBD"/>
    <property type="match status" value="1"/>
</dbReference>
<keyword evidence="11" id="KW-1185">Reference proteome</keyword>
<evidence type="ECO:0000256" key="2">
    <source>
        <dbReference type="ARBA" id="ARBA00004642"/>
    </source>
</evidence>
<evidence type="ECO:0000259" key="9">
    <source>
        <dbReference type="PROSITE" id="PS50102"/>
    </source>
</evidence>
<dbReference type="InterPro" id="IPR034143">
    <property type="entry name" value="snRNP70_RRM"/>
</dbReference>
<feature type="compositionally biased region" description="Basic and acidic residues" evidence="8">
    <location>
        <begin position="335"/>
        <end position="392"/>
    </location>
</feature>
<name>A0AAF0X4Z0_DAUCS</name>
<dbReference type="Pfam" id="PF12220">
    <property type="entry name" value="U1snRNP70_N"/>
    <property type="match status" value="1"/>
</dbReference>
<dbReference type="InterPro" id="IPR035979">
    <property type="entry name" value="RBD_domain_sf"/>
</dbReference>
<dbReference type="GO" id="GO:0071011">
    <property type="term" value="C:precatalytic spliceosome"/>
    <property type="evidence" value="ECO:0007669"/>
    <property type="project" value="TreeGrafter"/>
</dbReference>
<dbReference type="InterPro" id="IPR051183">
    <property type="entry name" value="U1_U11-U12_snRNP_70-35kDa"/>
</dbReference>
<proteinExistence type="predicted"/>
<evidence type="ECO:0000256" key="6">
    <source>
        <dbReference type="ARBA" id="ARBA00023274"/>
    </source>
</evidence>
<dbReference type="EMBL" id="CP093347">
    <property type="protein sequence ID" value="WOH00384.1"/>
    <property type="molecule type" value="Genomic_DNA"/>
</dbReference>
<evidence type="ECO:0000256" key="8">
    <source>
        <dbReference type="SAM" id="MobiDB-lite"/>
    </source>
</evidence>
<feature type="region of interest" description="Disordered" evidence="8">
    <location>
        <begin position="85"/>
        <end position="104"/>
    </location>
</feature>
<evidence type="ECO:0000256" key="5">
    <source>
        <dbReference type="ARBA" id="ARBA00023242"/>
    </source>
</evidence>
<dbReference type="GO" id="GO:0005685">
    <property type="term" value="C:U1 snRNP"/>
    <property type="evidence" value="ECO:0007669"/>
    <property type="project" value="TreeGrafter"/>
</dbReference>
<dbReference type="Pfam" id="PF00076">
    <property type="entry name" value="RRM_1"/>
    <property type="match status" value="2"/>
</dbReference>
<gene>
    <name evidence="10" type="ORF">DCAR_0519743</name>
</gene>
<dbReference type="GO" id="GO:0000398">
    <property type="term" value="P:mRNA splicing, via spliceosome"/>
    <property type="evidence" value="ECO:0007669"/>
    <property type="project" value="TreeGrafter"/>
</dbReference>
<dbReference type="InterPro" id="IPR012677">
    <property type="entry name" value="Nucleotide-bd_a/b_plait_sf"/>
</dbReference>
<comment type="subcellular location">
    <subcellularLocation>
        <location evidence="1">Nucleus speckle</location>
    </subcellularLocation>
    <subcellularLocation>
        <location evidence="2">Nucleus</location>
        <location evidence="2">Nucleoplasm</location>
    </subcellularLocation>
</comment>
<reference evidence="10" key="2">
    <citation type="submission" date="2022-03" db="EMBL/GenBank/DDBJ databases">
        <title>Draft title - Genomic analysis of global carrot germplasm unveils the trajectory of domestication and the origin of high carotenoid orange carrot.</title>
        <authorList>
            <person name="Iorizzo M."/>
            <person name="Ellison S."/>
            <person name="Senalik D."/>
            <person name="Macko-Podgorni A."/>
            <person name="Grzebelus D."/>
            <person name="Bostan H."/>
            <person name="Rolling W."/>
            <person name="Curaba J."/>
            <person name="Simon P."/>
        </authorList>
    </citation>
    <scope>NUCLEOTIDE SEQUENCE</scope>
    <source>
        <tissue evidence="10">Leaf</tissue>
    </source>
</reference>
<feature type="region of interest" description="Disordered" evidence="8">
    <location>
        <begin position="278"/>
        <end position="392"/>
    </location>
</feature>
<dbReference type="SMART" id="SM00360">
    <property type="entry name" value="RRM"/>
    <property type="match status" value="1"/>
</dbReference>
<dbReference type="Proteomes" id="UP000077755">
    <property type="component" value="Chromosome 5"/>
</dbReference>
<dbReference type="CDD" id="cd12236">
    <property type="entry name" value="RRM_snRNP70"/>
    <property type="match status" value="1"/>
</dbReference>
<dbReference type="PROSITE" id="PS50102">
    <property type="entry name" value="RRM"/>
    <property type="match status" value="1"/>
</dbReference>
<evidence type="ECO:0000256" key="1">
    <source>
        <dbReference type="ARBA" id="ARBA00004324"/>
    </source>
</evidence>
<dbReference type="GO" id="GO:0030619">
    <property type="term" value="F:U1 snRNA binding"/>
    <property type="evidence" value="ECO:0007669"/>
    <property type="project" value="InterPro"/>
</dbReference>
<reference evidence="10" key="1">
    <citation type="journal article" date="2016" name="Nat. Genet.">
        <title>A high-quality carrot genome assembly provides new insights into carotenoid accumulation and asterid genome evolution.</title>
        <authorList>
            <person name="Iorizzo M."/>
            <person name="Ellison S."/>
            <person name="Senalik D."/>
            <person name="Zeng P."/>
            <person name="Satapoomin P."/>
            <person name="Huang J."/>
            <person name="Bowman M."/>
            <person name="Iovene M."/>
            <person name="Sanseverino W."/>
            <person name="Cavagnaro P."/>
            <person name="Yildiz M."/>
            <person name="Macko-Podgorni A."/>
            <person name="Moranska E."/>
            <person name="Grzebelus E."/>
            <person name="Grzebelus D."/>
            <person name="Ashrafi H."/>
            <person name="Zheng Z."/>
            <person name="Cheng S."/>
            <person name="Spooner D."/>
            <person name="Van Deynze A."/>
            <person name="Simon P."/>
        </authorList>
    </citation>
    <scope>NUCLEOTIDE SEQUENCE</scope>
    <source>
        <tissue evidence="10">Leaf</tissue>
    </source>
</reference>
<feature type="domain" description="RRM" evidence="9">
    <location>
        <begin position="139"/>
        <end position="246"/>
    </location>
</feature>
<dbReference type="InterPro" id="IPR000504">
    <property type="entry name" value="RRM_dom"/>
</dbReference>
<dbReference type="GO" id="GO:0071004">
    <property type="term" value="C:U2-type prespliceosome"/>
    <property type="evidence" value="ECO:0007669"/>
    <property type="project" value="TreeGrafter"/>
</dbReference>
<dbReference type="Gene3D" id="3.30.70.330">
    <property type="match status" value="1"/>
</dbReference>
<keyword evidence="6" id="KW-0687">Ribonucleoprotein</keyword>
<dbReference type="PANTHER" id="PTHR13952:SF5">
    <property type="entry name" value="U1 SMALL NUCLEAR RIBONUCLEOPROTEIN 70 KDA"/>
    <property type="match status" value="1"/>
</dbReference>
<feature type="compositionally biased region" description="Basic and acidic residues" evidence="8">
    <location>
        <begin position="288"/>
        <end position="326"/>
    </location>
</feature>
<evidence type="ECO:0000313" key="10">
    <source>
        <dbReference type="EMBL" id="WOH00384.1"/>
    </source>
</evidence>
<dbReference type="FunFam" id="3.30.70.330:FF:001585">
    <property type="entry name" value="U1 small nuclear ribonucleoprotein 70 kDa"/>
    <property type="match status" value="1"/>
</dbReference>
<keyword evidence="4 7" id="KW-0694">RNA-binding</keyword>
<keyword evidence="5" id="KW-0539">Nucleus</keyword>
<evidence type="ECO:0000256" key="7">
    <source>
        <dbReference type="PROSITE-ProRule" id="PRU00176"/>
    </source>
</evidence>
<organism evidence="10 11">
    <name type="scientific">Daucus carota subsp. sativus</name>
    <name type="common">Carrot</name>
    <dbReference type="NCBI Taxonomy" id="79200"/>
    <lineage>
        <taxon>Eukaryota</taxon>
        <taxon>Viridiplantae</taxon>
        <taxon>Streptophyta</taxon>
        <taxon>Embryophyta</taxon>
        <taxon>Tracheophyta</taxon>
        <taxon>Spermatophyta</taxon>
        <taxon>Magnoliopsida</taxon>
        <taxon>eudicotyledons</taxon>
        <taxon>Gunneridae</taxon>
        <taxon>Pentapetalae</taxon>
        <taxon>asterids</taxon>
        <taxon>campanulids</taxon>
        <taxon>Apiales</taxon>
        <taxon>Apiaceae</taxon>
        <taxon>Apioideae</taxon>
        <taxon>Scandiceae</taxon>
        <taxon>Daucinae</taxon>
        <taxon>Daucus</taxon>
        <taxon>Daucus sect. Daucus</taxon>
    </lineage>
</organism>